<name>A0ABY2GW79_9HYPO</name>
<gene>
    <name evidence="2" type="ORF">CCMA1212_009026</name>
</gene>
<dbReference type="GeneID" id="300580577"/>
<feature type="region of interest" description="Disordered" evidence="1">
    <location>
        <begin position="20"/>
        <end position="40"/>
    </location>
</feature>
<accession>A0ABY2GW79</accession>
<keyword evidence="3" id="KW-1185">Reference proteome</keyword>
<proteinExistence type="predicted"/>
<dbReference type="RefSeq" id="XP_073555374.1">
    <property type="nucleotide sequence ID" value="XM_073706127.1"/>
</dbReference>
<evidence type="ECO:0000313" key="3">
    <source>
        <dbReference type="Proteomes" id="UP001642720"/>
    </source>
</evidence>
<comment type="caution">
    <text evidence="2">The sequence shown here is derived from an EMBL/GenBank/DDBJ whole genome shotgun (WGS) entry which is preliminary data.</text>
</comment>
<organism evidence="2 3">
    <name type="scientific">Trichoderma ghanense</name>
    <dbReference type="NCBI Taxonomy" id="65468"/>
    <lineage>
        <taxon>Eukaryota</taxon>
        <taxon>Fungi</taxon>
        <taxon>Dikarya</taxon>
        <taxon>Ascomycota</taxon>
        <taxon>Pezizomycotina</taxon>
        <taxon>Sordariomycetes</taxon>
        <taxon>Hypocreomycetidae</taxon>
        <taxon>Hypocreales</taxon>
        <taxon>Hypocreaceae</taxon>
        <taxon>Trichoderma</taxon>
    </lineage>
</organism>
<reference evidence="2 3" key="1">
    <citation type="submission" date="2018-01" db="EMBL/GenBank/DDBJ databases">
        <title>Genome characterization of the sugarcane-associated fungus Trichoderma ghanense CCMA-1212 and their application in lignocelulose bioconversion.</title>
        <authorList>
            <person name="Steindorff A.S."/>
            <person name="Mendes T.D."/>
            <person name="Vilela E.S.D."/>
            <person name="Rodrigues D.S."/>
            <person name="Formighieri E.F."/>
            <person name="Melo I.S."/>
            <person name="Favaro L.C.L."/>
        </authorList>
    </citation>
    <scope>NUCLEOTIDE SEQUENCE [LARGE SCALE GENOMIC DNA]</scope>
    <source>
        <strain evidence="2 3">CCMA-1212</strain>
    </source>
</reference>
<dbReference type="EMBL" id="PPTA01000015">
    <property type="protein sequence ID" value="TFA99172.1"/>
    <property type="molecule type" value="Genomic_DNA"/>
</dbReference>
<sequence>MPQTRQQHRLVSLINALDSSHVQRSSSKHPNAKARAPGDKLLPKTDLALAPQGPVVLRSLYEVVISAMAPHVNWTFA</sequence>
<evidence type="ECO:0000256" key="1">
    <source>
        <dbReference type="SAM" id="MobiDB-lite"/>
    </source>
</evidence>
<protein>
    <submittedName>
        <fullName evidence="2">Uncharacterized protein</fullName>
    </submittedName>
</protein>
<evidence type="ECO:0000313" key="2">
    <source>
        <dbReference type="EMBL" id="TFA99172.1"/>
    </source>
</evidence>
<dbReference type="Proteomes" id="UP001642720">
    <property type="component" value="Unassembled WGS sequence"/>
</dbReference>